<dbReference type="SUPFAM" id="SSF51735">
    <property type="entry name" value="NAD(P)-binding Rossmann-fold domains"/>
    <property type="match status" value="1"/>
</dbReference>
<dbReference type="InterPro" id="IPR051468">
    <property type="entry name" value="Fungal_SecMetab_SDRs"/>
</dbReference>
<dbReference type="Gene3D" id="3.40.50.720">
    <property type="entry name" value="NAD(P)-binding Rossmann-like Domain"/>
    <property type="match status" value="2"/>
</dbReference>
<dbReference type="AlphaFoldDB" id="A0A7G5FFD0"/>
<protein>
    <submittedName>
        <fullName evidence="1">SDR family NAD(P)-dependent oxidoreductase</fullName>
    </submittedName>
</protein>
<dbReference type="Proteomes" id="UP000515570">
    <property type="component" value="Chromosome"/>
</dbReference>
<evidence type="ECO:0000313" key="1">
    <source>
        <dbReference type="EMBL" id="QMV85321.1"/>
    </source>
</evidence>
<dbReference type="PANTHER" id="PTHR43544:SF2">
    <property type="entry name" value="OXIDOREDUCTASE"/>
    <property type="match status" value="1"/>
</dbReference>
<dbReference type="GO" id="GO:0005737">
    <property type="term" value="C:cytoplasm"/>
    <property type="evidence" value="ECO:0007669"/>
    <property type="project" value="TreeGrafter"/>
</dbReference>
<dbReference type="EMBL" id="CP059833">
    <property type="protein sequence ID" value="QMV85321.1"/>
    <property type="molecule type" value="Genomic_DNA"/>
</dbReference>
<evidence type="ECO:0000313" key="2">
    <source>
        <dbReference type="Proteomes" id="UP000515570"/>
    </source>
</evidence>
<organism evidence="1 2">
    <name type="scientific">Corynebacterium hindlerae</name>
    <dbReference type="NCBI Taxonomy" id="699041"/>
    <lineage>
        <taxon>Bacteria</taxon>
        <taxon>Bacillati</taxon>
        <taxon>Actinomycetota</taxon>
        <taxon>Actinomycetes</taxon>
        <taxon>Mycobacteriales</taxon>
        <taxon>Corynebacteriaceae</taxon>
        <taxon>Corynebacterium</taxon>
    </lineage>
</organism>
<dbReference type="PANTHER" id="PTHR43544">
    <property type="entry name" value="SHORT-CHAIN DEHYDROGENASE/REDUCTASE"/>
    <property type="match status" value="1"/>
</dbReference>
<dbReference type="PRINTS" id="PR00081">
    <property type="entry name" value="GDHRDH"/>
</dbReference>
<name>A0A7G5FFD0_9CORY</name>
<gene>
    <name evidence="1" type="ORF">HW450_00725</name>
</gene>
<proteinExistence type="predicted"/>
<accession>A0A7G5FFD0</accession>
<keyword evidence="2" id="KW-1185">Reference proteome</keyword>
<dbReference type="GO" id="GO:0016491">
    <property type="term" value="F:oxidoreductase activity"/>
    <property type="evidence" value="ECO:0007669"/>
    <property type="project" value="TreeGrafter"/>
</dbReference>
<dbReference type="Pfam" id="PF00106">
    <property type="entry name" value="adh_short"/>
    <property type="match status" value="2"/>
</dbReference>
<reference evidence="1 2" key="1">
    <citation type="submission" date="2020-07" db="EMBL/GenBank/DDBJ databases">
        <title>non toxigenic Corynebacterium sp. nov from a clinical source.</title>
        <authorList>
            <person name="Bernier A.-M."/>
            <person name="Bernard K."/>
        </authorList>
    </citation>
    <scope>NUCLEOTIDE SEQUENCE [LARGE SCALE GENOMIC DNA]</scope>
    <source>
        <strain evidence="2">NML 93-0612</strain>
    </source>
</reference>
<dbReference type="RefSeq" id="WP_182386143.1">
    <property type="nucleotide sequence ID" value="NZ_CP059833.1"/>
</dbReference>
<dbReference type="InterPro" id="IPR036291">
    <property type="entry name" value="NAD(P)-bd_dom_sf"/>
</dbReference>
<dbReference type="InterPro" id="IPR002347">
    <property type="entry name" value="SDR_fam"/>
</dbReference>
<sequence length="485" mass="51781">MSIDPADLRTCLRVLEEAGSLDPTSPDSVTLQRAVGKLFKEVKRQRRAAAKQRRRKADAAVLARTATANPQRIDDETAGILVRPAGSEPVVLERGAVATPHGWAGKLYRSQNCYVCKQPYTLVDSFHHQLCPDCAADNRARRDARVDLTGRRAVLTGGRAKIGMYIALKLLRDGADLTITTRFPRDAARRFAAVGDSADWLDRLHIVGIDLRNPVAVSEFAASVVAAGPLDILINNAAQTVRRSPGAYSGLVAAESAPLEGPACEVKVLSIGDTAALHPAALTGGTSTAHAQELALAALSGGAASLERIADGTAVDAGGLIPDLGSANSWSAVVGDVDALELLEVQLCNQTAPFILVNELRPALEAATARRKYIVNVSAMEGVFGRGYKGPGHPHTNMSKAALNMLTRTAAGELFEHGILMTAVDTGWITDERPHTVKERLAREGFHAPLDLVDGAARVYDPIVQGEHGVDLYGCFLKDYRPHPW</sequence>